<sequence>MNRKKEILEKLAFIRRHKELASLGVKKQEVSYNPCLSEEEIEAFEHKHCITLPDDYRTFISEIGNGGFGPGHGLLPLDKAVVDFKLRDKPNIPLNKKFPYQDSWNEEWITSFNWDEGYPETEIVDAYISTAHIAGSLQISHFGHGCTFLLVVNGNEKGHIWFDGRADYSGLVPKLKDGHRISFIEWYVTFLDMEIENINKSLTNSTTA</sequence>
<dbReference type="Gene3D" id="3.40.1580.10">
    <property type="entry name" value="SMI1/KNR4-like"/>
    <property type="match status" value="1"/>
</dbReference>
<dbReference type="InterPro" id="IPR018958">
    <property type="entry name" value="Knr4/Smi1-like_dom"/>
</dbReference>
<accession>A0AAE4LM41</accession>
<evidence type="ECO:0000313" key="2">
    <source>
        <dbReference type="EMBL" id="MDU0260557.1"/>
    </source>
</evidence>
<dbReference type="Proteomes" id="UP001181347">
    <property type="component" value="Unassembled WGS sequence"/>
</dbReference>
<proteinExistence type="predicted"/>
<protein>
    <submittedName>
        <fullName evidence="2">SMI1/KNR4 family protein</fullName>
    </submittedName>
</protein>
<evidence type="ECO:0000259" key="1">
    <source>
        <dbReference type="SMART" id="SM00860"/>
    </source>
</evidence>
<feature type="domain" description="Knr4/Smi1-like" evidence="1">
    <location>
        <begin position="35"/>
        <end position="193"/>
    </location>
</feature>
<dbReference type="SMART" id="SM00860">
    <property type="entry name" value="SMI1_KNR4"/>
    <property type="match status" value="1"/>
</dbReference>
<dbReference type="Pfam" id="PF09346">
    <property type="entry name" value="SMI1_KNR4"/>
    <property type="match status" value="1"/>
</dbReference>
<name>A0AAE4LM41_9BACT</name>
<dbReference type="AlphaFoldDB" id="A0AAE4LM41"/>
<dbReference type="InterPro" id="IPR037883">
    <property type="entry name" value="Knr4/Smi1-like_sf"/>
</dbReference>
<evidence type="ECO:0000313" key="3">
    <source>
        <dbReference type="Proteomes" id="UP001181347"/>
    </source>
</evidence>
<dbReference type="EMBL" id="JAWDES010000005">
    <property type="protein sequence ID" value="MDU0260557.1"/>
    <property type="molecule type" value="Genomic_DNA"/>
</dbReference>
<reference evidence="2" key="1">
    <citation type="submission" date="2023-10" db="EMBL/GenBank/DDBJ databases">
        <title>Genome Sequence of the Bacteria from From Gut Wall in Crohn's Disease.</title>
        <authorList>
            <person name="Rodriguez-Palacios A."/>
        </authorList>
    </citation>
    <scope>NUCLEOTIDE SEQUENCE</scope>
    <source>
        <strain evidence="2">CavFT-hAR58</strain>
    </source>
</reference>
<comment type="caution">
    <text evidence="2">The sequence shown here is derived from an EMBL/GenBank/DDBJ whole genome shotgun (WGS) entry which is preliminary data.</text>
</comment>
<organism evidence="2 3">
    <name type="scientific">Alistipes finegoldii</name>
    <dbReference type="NCBI Taxonomy" id="214856"/>
    <lineage>
        <taxon>Bacteria</taxon>
        <taxon>Pseudomonadati</taxon>
        <taxon>Bacteroidota</taxon>
        <taxon>Bacteroidia</taxon>
        <taxon>Bacteroidales</taxon>
        <taxon>Rikenellaceae</taxon>
        <taxon>Alistipes</taxon>
    </lineage>
</organism>
<gene>
    <name evidence="2" type="ORF">RVH17_10675</name>
</gene>
<dbReference type="RefSeq" id="WP_138333493.1">
    <property type="nucleotide sequence ID" value="NZ_JAWDES010000005.1"/>
</dbReference>
<dbReference type="SUPFAM" id="SSF160631">
    <property type="entry name" value="SMI1/KNR4-like"/>
    <property type="match status" value="1"/>
</dbReference>